<dbReference type="SUPFAM" id="SSF54285">
    <property type="entry name" value="MoaD/ThiS"/>
    <property type="match status" value="1"/>
</dbReference>
<dbReference type="Proteomes" id="UP000700212">
    <property type="component" value="Unassembled WGS sequence"/>
</dbReference>
<dbReference type="Gene3D" id="3.10.20.30">
    <property type="match status" value="1"/>
</dbReference>
<evidence type="ECO:0000313" key="1">
    <source>
        <dbReference type="EMBL" id="HJH10627.1"/>
    </source>
</evidence>
<evidence type="ECO:0000313" key="2">
    <source>
        <dbReference type="Proteomes" id="UP000700212"/>
    </source>
</evidence>
<comment type="caution">
    <text evidence="1">The sequence shown here is derived from an EMBL/GenBank/DDBJ whole genome shotgun (WGS) entry which is preliminary data.</text>
</comment>
<dbReference type="InterPro" id="IPR012675">
    <property type="entry name" value="Beta-grasp_dom_sf"/>
</dbReference>
<accession>A0A921NAP9</accession>
<dbReference type="NCBIfam" id="TIGR01683">
    <property type="entry name" value="thiS"/>
    <property type="match status" value="1"/>
</dbReference>
<reference evidence="1" key="2">
    <citation type="submission" date="2021-09" db="EMBL/GenBank/DDBJ databases">
        <authorList>
            <person name="Gilroy R."/>
        </authorList>
    </citation>
    <scope>NUCLEOTIDE SEQUENCE</scope>
    <source>
        <strain evidence="1">CHK160-4876</strain>
    </source>
</reference>
<gene>
    <name evidence="1" type="primary">thiS</name>
    <name evidence="1" type="ORF">K8V30_02845</name>
</gene>
<dbReference type="RefSeq" id="WP_108307405.1">
    <property type="nucleotide sequence ID" value="NZ_QAFW01000028.1"/>
</dbReference>
<organism evidence="1 2">
    <name type="scientific">Metalysinibacillus jejuensis</name>
    <dbReference type="NCBI Taxonomy" id="914327"/>
    <lineage>
        <taxon>Bacteria</taxon>
        <taxon>Bacillati</taxon>
        <taxon>Bacillota</taxon>
        <taxon>Bacilli</taxon>
        <taxon>Bacillales</taxon>
        <taxon>Caryophanaceae</taxon>
        <taxon>Metalysinibacillus</taxon>
    </lineage>
</organism>
<dbReference type="InterPro" id="IPR003749">
    <property type="entry name" value="ThiS/MoaD-like"/>
</dbReference>
<dbReference type="EMBL" id="DYTV01000033">
    <property type="protein sequence ID" value="HJH10627.1"/>
    <property type="molecule type" value="Genomic_DNA"/>
</dbReference>
<protein>
    <submittedName>
        <fullName evidence="1">Sulfur carrier protein ThiS</fullName>
    </submittedName>
</protein>
<name>A0A921NAP9_9BACL</name>
<dbReference type="InterPro" id="IPR010035">
    <property type="entry name" value="Thi_S"/>
</dbReference>
<proteinExistence type="predicted"/>
<dbReference type="CDD" id="cd00565">
    <property type="entry name" value="Ubl_ThiS"/>
    <property type="match status" value="1"/>
</dbReference>
<dbReference type="PANTHER" id="PTHR34472:SF1">
    <property type="entry name" value="SULFUR CARRIER PROTEIN THIS"/>
    <property type="match status" value="1"/>
</dbReference>
<dbReference type="PANTHER" id="PTHR34472">
    <property type="entry name" value="SULFUR CARRIER PROTEIN THIS"/>
    <property type="match status" value="1"/>
</dbReference>
<dbReference type="AlphaFoldDB" id="A0A921NAP9"/>
<dbReference type="Pfam" id="PF02597">
    <property type="entry name" value="ThiS"/>
    <property type="match status" value="1"/>
</dbReference>
<dbReference type="InterPro" id="IPR016155">
    <property type="entry name" value="Mopterin_synth/thiamin_S_b"/>
</dbReference>
<dbReference type="OrthoDB" id="9798559at2"/>
<sequence length="67" mass="7490">MQLTVNGHTVDVPIHVTTIGLLLDHLQLNKELAIVELNRVILQKDERDEATIQPDDYIEIVQFVGGG</sequence>
<reference evidence="1" key="1">
    <citation type="journal article" date="2021" name="PeerJ">
        <title>Extensive microbial diversity within the chicken gut microbiome revealed by metagenomics and culture.</title>
        <authorList>
            <person name="Gilroy R."/>
            <person name="Ravi A."/>
            <person name="Getino M."/>
            <person name="Pursley I."/>
            <person name="Horton D.L."/>
            <person name="Alikhan N.F."/>
            <person name="Baker D."/>
            <person name="Gharbi K."/>
            <person name="Hall N."/>
            <person name="Watson M."/>
            <person name="Adriaenssens E.M."/>
            <person name="Foster-Nyarko E."/>
            <person name="Jarju S."/>
            <person name="Secka A."/>
            <person name="Antonio M."/>
            <person name="Oren A."/>
            <person name="Chaudhuri R.R."/>
            <person name="La Ragione R."/>
            <person name="Hildebrand F."/>
            <person name="Pallen M.J."/>
        </authorList>
    </citation>
    <scope>NUCLEOTIDE SEQUENCE</scope>
    <source>
        <strain evidence="1">CHK160-4876</strain>
    </source>
</reference>